<feature type="domain" description="HNH" evidence="1">
    <location>
        <begin position="5"/>
        <end position="45"/>
    </location>
</feature>
<proteinExistence type="predicted"/>
<dbReference type="PANTHER" id="PTHR37827">
    <property type="entry name" value="TUDOR DOMAIN-CONTAINING PROTEIN"/>
    <property type="match status" value="1"/>
</dbReference>
<dbReference type="InterPro" id="IPR002711">
    <property type="entry name" value="HNH"/>
</dbReference>
<comment type="caution">
    <text evidence="2">The sequence shown here is derived from an EMBL/GenBank/DDBJ whole genome shotgun (WGS) entry which is preliminary data.</text>
</comment>
<organism evidence="2 3">
    <name type="scientific">Halobacillus campisalis</name>
    <dbReference type="NCBI Taxonomy" id="435909"/>
    <lineage>
        <taxon>Bacteria</taxon>
        <taxon>Bacillati</taxon>
        <taxon>Bacillota</taxon>
        <taxon>Bacilli</taxon>
        <taxon>Bacillales</taxon>
        <taxon>Bacillaceae</taxon>
        <taxon>Halobacillus</taxon>
    </lineage>
</organism>
<dbReference type="PANTHER" id="PTHR37827:SF1">
    <property type="entry name" value="HNH DOMAIN-CONTAINING PROTEIN"/>
    <property type="match status" value="1"/>
</dbReference>
<dbReference type="RefSeq" id="WP_289216303.1">
    <property type="nucleotide sequence ID" value="NZ_JAPVRC010000006.1"/>
</dbReference>
<dbReference type="EMBL" id="JBHTBY010000008">
    <property type="protein sequence ID" value="MFC7321174.1"/>
    <property type="molecule type" value="Genomic_DNA"/>
</dbReference>
<sequence length="94" mass="11070">MGDKCELCRRTLVETNVHHLIPKEYGGVEGPTALLCKPCHRQIHALFTNQELASFYHSLERLADHPDMTKYLRWIKKQDPNKRITTRKSNQKKR</sequence>
<protein>
    <submittedName>
        <fullName evidence="2">HNH endonuclease</fullName>
    </submittedName>
</protein>
<dbReference type="CDD" id="cd00085">
    <property type="entry name" value="HNHc"/>
    <property type="match status" value="1"/>
</dbReference>
<keyword evidence="2" id="KW-0378">Hydrolase</keyword>
<keyword evidence="2" id="KW-0540">Nuclease</keyword>
<dbReference type="GO" id="GO:0004519">
    <property type="term" value="F:endonuclease activity"/>
    <property type="evidence" value="ECO:0007669"/>
    <property type="project" value="UniProtKB-KW"/>
</dbReference>
<gene>
    <name evidence="2" type="ORF">ACFQMN_09800</name>
</gene>
<accession>A0ABW2K365</accession>
<reference evidence="3" key="1">
    <citation type="journal article" date="2019" name="Int. J. Syst. Evol. Microbiol.">
        <title>The Global Catalogue of Microorganisms (GCM) 10K type strain sequencing project: providing services to taxonomists for standard genome sequencing and annotation.</title>
        <authorList>
            <consortium name="The Broad Institute Genomics Platform"/>
            <consortium name="The Broad Institute Genome Sequencing Center for Infectious Disease"/>
            <person name="Wu L."/>
            <person name="Ma J."/>
        </authorList>
    </citation>
    <scope>NUCLEOTIDE SEQUENCE [LARGE SCALE GENOMIC DNA]</scope>
    <source>
        <strain evidence="3">CCUG 73951</strain>
    </source>
</reference>
<dbReference type="InterPro" id="IPR003615">
    <property type="entry name" value="HNH_nuc"/>
</dbReference>
<dbReference type="Pfam" id="PF01844">
    <property type="entry name" value="HNH"/>
    <property type="match status" value="1"/>
</dbReference>
<keyword evidence="2" id="KW-0255">Endonuclease</keyword>
<name>A0ABW2K365_9BACI</name>
<evidence type="ECO:0000259" key="1">
    <source>
        <dbReference type="Pfam" id="PF01844"/>
    </source>
</evidence>
<evidence type="ECO:0000313" key="3">
    <source>
        <dbReference type="Proteomes" id="UP001596494"/>
    </source>
</evidence>
<dbReference type="Proteomes" id="UP001596494">
    <property type="component" value="Unassembled WGS sequence"/>
</dbReference>
<evidence type="ECO:0000313" key="2">
    <source>
        <dbReference type="EMBL" id="MFC7321174.1"/>
    </source>
</evidence>
<keyword evidence="3" id="KW-1185">Reference proteome</keyword>